<dbReference type="InterPro" id="IPR003347">
    <property type="entry name" value="JmjC_dom"/>
</dbReference>
<dbReference type="SUPFAM" id="SSF51197">
    <property type="entry name" value="Clavaminate synthase-like"/>
    <property type="match status" value="1"/>
</dbReference>
<dbReference type="PROSITE" id="PS51184">
    <property type="entry name" value="JMJC"/>
    <property type="match status" value="1"/>
</dbReference>
<proteinExistence type="predicted"/>
<gene>
    <name evidence="7" type="ordered locus">CFU_1681</name>
</gene>
<sequence>MRAESRLQLSILRHATRYNGGMKNSTLLGGLSPAQFLRDYWHKKPLLIRQALPGFIPLLSPDALFELARRDDVESRLVTHFKQQWQVSNGPASELPSTAQKDWTLLVQGVNLHDDGADALLRQFRFIPDARLDDLMISYATDNGGVGPHFDSYDVFLLQAHGQRRWKIGATQDLTLVEGSALKILKNFKPEQEFILEPGDMLYLPPQYAHDGTAIGECMTYSIGFRAPPFQELGEAFLQFMADSIDLPGRYADPDLQASKHPAEIDAGMLAQISDELNKVRFTEDDIAIFVGEYLSEPKASVFFESPPRPLTLARFTVALNKRGVALSRKTQMLYRGKHVFINGESFAAGRADKASLTLLADQRRLDSEAAAKVSTDVLEALYTWYEDGWITLG</sequence>
<dbReference type="InterPro" id="IPR039994">
    <property type="entry name" value="NO66-like"/>
</dbReference>
<reference evidence="7 8" key="3">
    <citation type="journal article" date="2008" name="FEMS Microbiol. Ecol.">
        <title>Identification and characterization of genes underlying chitinolysis in Collimonas fungivorans Ter331.</title>
        <authorList>
            <person name="Fritsche K."/>
            <person name="de Boer W."/>
            <person name="Gerards S."/>
            <person name="van den Berg M."/>
            <person name="van Veen J.A."/>
            <person name="Leveau J.H."/>
        </authorList>
    </citation>
    <scope>NUCLEOTIDE SEQUENCE [LARGE SCALE GENOMIC DNA]</scope>
    <source>
        <strain evidence="7 8">Ter331</strain>
    </source>
</reference>
<dbReference type="STRING" id="1005048.CFU_1681"/>
<dbReference type="Pfam" id="PF08007">
    <property type="entry name" value="JmjC_2"/>
    <property type="match status" value="1"/>
</dbReference>
<dbReference type="SMART" id="SM00558">
    <property type="entry name" value="JmjC"/>
    <property type="match status" value="1"/>
</dbReference>
<evidence type="ECO:0000256" key="1">
    <source>
        <dbReference type="ARBA" id="ARBA00001954"/>
    </source>
</evidence>
<name>G0A8P0_COLFT</name>
<evidence type="ECO:0000256" key="3">
    <source>
        <dbReference type="ARBA" id="ARBA00022964"/>
    </source>
</evidence>
<reference evidence="7 8" key="5">
    <citation type="journal article" date="2011" name="ISME J.">
        <title>Dual transcriptional profiling of a bacterial/fungal confrontation: Collimonas fungivorans versus Aspergillus niger.</title>
        <authorList>
            <person name="Mela F."/>
            <person name="Fritsche K."/>
            <person name="de Boer W."/>
            <person name="van Veen J.A."/>
            <person name="de Graaff L.H."/>
            <person name="van den Berg M."/>
            <person name="Leveau J.H."/>
        </authorList>
    </citation>
    <scope>NUCLEOTIDE SEQUENCE [LARGE SCALE GENOMIC DNA]</scope>
    <source>
        <strain evidence="7 8">Ter331</strain>
    </source>
</reference>
<dbReference type="Proteomes" id="UP000008392">
    <property type="component" value="Chromosome"/>
</dbReference>
<dbReference type="Gene3D" id="2.60.120.650">
    <property type="entry name" value="Cupin"/>
    <property type="match status" value="1"/>
</dbReference>
<accession>G0A8P0</accession>
<evidence type="ECO:0000256" key="5">
    <source>
        <dbReference type="ARBA" id="ARBA00023004"/>
    </source>
</evidence>
<reference evidence="7 8" key="4">
    <citation type="journal article" date="2010" name="Environ. Microbiol.">
        <title>The bacterial genus Collimonas: mycophagy, weathering and other adaptive solutions to life in oligotrophic soil environments.</title>
        <authorList>
            <person name="Leveau J.H."/>
            <person name="Uroz S."/>
            <person name="de Boer W."/>
        </authorList>
    </citation>
    <scope>NUCLEOTIDE SEQUENCE [LARGE SCALE GENOMIC DNA]</scope>
    <source>
        <strain evidence="7 8">Ter331</strain>
    </source>
</reference>
<dbReference type="GO" id="GO:0046872">
    <property type="term" value="F:metal ion binding"/>
    <property type="evidence" value="ECO:0007669"/>
    <property type="project" value="UniProtKB-KW"/>
</dbReference>
<comment type="cofactor">
    <cofactor evidence="1">
        <name>Fe(2+)</name>
        <dbReference type="ChEBI" id="CHEBI:29033"/>
    </cofactor>
</comment>
<dbReference type="PANTHER" id="PTHR13096">
    <property type="entry name" value="MINA53 MYC INDUCED NUCLEAR ANTIGEN"/>
    <property type="match status" value="1"/>
</dbReference>
<keyword evidence="4" id="KW-0560">Oxidoreductase</keyword>
<dbReference type="HOGENOM" id="CLU_039125_1_0_4"/>
<evidence type="ECO:0000313" key="8">
    <source>
        <dbReference type="Proteomes" id="UP000008392"/>
    </source>
</evidence>
<dbReference type="Gene3D" id="3.40.366.30">
    <property type="entry name" value="50S ribosomal protein L16 arginine hydroxylase, Chain A, Domain 2"/>
    <property type="match status" value="1"/>
</dbReference>
<dbReference type="EMBL" id="CP002745">
    <property type="protein sequence ID" value="AEK61513.1"/>
    <property type="molecule type" value="Genomic_DNA"/>
</dbReference>
<protein>
    <recommendedName>
        <fullName evidence="6">JmjC domain-containing protein</fullName>
    </recommendedName>
</protein>
<dbReference type="GO" id="GO:0016706">
    <property type="term" value="F:2-oxoglutarate-dependent dioxygenase activity"/>
    <property type="evidence" value="ECO:0007669"/>
    <property type="project" value="TreeGrafter"/>
</dbReference>
<keyword evidence="2" id="KW-0479">Metal-binding</keyword>
<dbReference type="eggNOG" id="COG2850">
    <property type="taxonomic scope" value="Bacteria"/>
</dbReference>
<evidence type="ECO:0000313" key="7">
    <source>
        <dbReference type="EMBL" id="AEK61513.1"/>
    </source>
</evidence>
<dbReference type="KEGG" id="cfu:CFU_1681"/>
<organism evidence="7 8">
    <name type="scientific">Collimonas fungivorans (strain Ter331)</name>
    <dbReference type="NCBI Taxonomy" id="1005048"/>
    <lineage>
        <taxon>Bacteria</taxon>
        <taxon>Pseudomonadati</taxon>
        <taxon>Pseudomonadota</taxon>
        <taxon>Betaproteobacteria</taxon>
        <taxon>Burkholderiales</taxon>
        <taxon>Oxalobacteraceae</taxon>
        <taxon>Collimonas</taxon>
    </lineage>
</organism>
<dbReference type="PANTHER" id="PTHR13096:SF8">
    <property type="entry name" value="RIBOSOMAL OXYGENASE 1"/>
    <property type="match status" value="1"/>
</dbReference>
<evidence type="ECO:0000256" key="4">
    <source>
        <dbReference type="ARBA" id="ARBA00023002"/>
    </source>
</evidence>
<reference evidence="8" key="6">
    <citation type="submission" date="2011-05" db="EMBL/GenBank/DDBJ databases">
        <title>Complete sequence of Collimonas fungivorans Ter331.</title>
        <authorList>
            <person name="Leveau J.H."/>
        </authorList>
    </citation>
    <scope>NUCLEOTIDE SEQUENCE [LARGE SCALE GENOMIC DNA]</scope>
    <source>
        <strain evidence="8">Ter331</strain>
    </source>
</reference>
<reference evidence="7 8" key="1">
    <citation type="journal article" date="2004" name="Environ. Microbiol.">
        <title>Phylogeny-function analysis of (meta)genomic libraries: screening for expression of ribosomal RNA genes by large-insert library fluorescent in situ hybridization (LIL-FISH).</title>
        <authorList>
            <person name="Leveau J.H."/>
            <person name="Gerards S."/>
            <person name="de Boer W."/>
            <person name="van Veen J.A."/>
        </authorList>
    </citation>
    <scope>NUCLEOTIDE SEQUENCE [LARGE SCALE GENOMIC DNA]</scope>
    <source>
        <strain evidence="7 8">Ter331</strain>
    </source>
</reference>
<keyword evidence="8" id="KW-1185">Reference proteome</keyword>
<keyword evidence="5" id="KW-0408">Iron</keyword>
<dbReference type="Pfam" id="PF20514">
    <property type="entry name" value="WHD_ROXA"/>
    <property type="match status" value="1"/>
</dbReference>
<evidence type="ECO:0000256" key="2">
    <source>
        <dbReference type="ARBA" id="ARBA00022723"/>
    </source>
</evidence>
<dbReference type="AlphaFoldDB" id="G0A8P0"/>
<feature type="domain" description="JmjC" evidence="6">
    <location>
        <begin position="116"/>
        <end position="242"/>
    </location>
</feature>
<keyword evidence="3" id="KW-0223">Dioxygenase</keyword>
<dbReference type="InterPro" id="IPR046799">
    <property type="entry name" value="ROXA-like_wH"/>
</dbReference>
<reference evidence="7 8" key="2">
    <citation type="journal article" date="2006" name="J. Microbiol. Methods">
        <title>Genomic flank-sequencing of plasposon insertion sites for rapid identification of functional genes.</title>
        <authorList>
            <person name="Leveau J.H."/>
            <person name="Gerards S."/>
            <person name="Fritsche K."/>
            <person name="Zondag G."/>
            <person name="van Veen J.A."/>
        </authorList>
    </citation>
    <scope>NUCLEOTIDE SEQUENCE [LARGE SCALE GENOMIC DNA]</scope>
    <source>
        <strain evidence="7 8">Ter331</strain>
    </source>
</reference>
<evidence type="ECO:0000259" key="6">
    <source>
        <dbReference type="PROSITE" id="PS51184"/>
    </source>
</evidence>